<evidence type="ECO:0000256" key="1">
    <source>
        <dbReference type="SAM" id="SignalP"/>
    </source>
</evidence>
<name>A0A6A4VRH6_AMPAM</name>
<keyword evidence="3" id="KW-1185">Reference proteome</keyword>
<dbReference type="Proteomes" id="UP000440578">
    <property type="component" value="Unassembled WGS sequence"/>
</dbReference>
<dbReference type="AlphaFoldDB" id="A0A6A4VRH6"/>
<dbReference type="PANTHER" id="PTHR33236">
    <property type="entry name" value="INTRAFLAGELLAR TRANSPORT PROTEIN 122 FAMILY PROTEIN-RELATED"/>
    <property type="match status" value="1"/>
</dbReference>
<evidence type="ECO:0000313" key="2">
    <source>
        <dbReference type="EMBL" id="KAF0294164.1"/>
    </source>
</evidence>
<feature type="signal peptide" evidence="1">
    <location>
        <begin position="1"/>
        <end position="17"/>
    </location>
</feature>
<gene>
    <name evidence="2" type="ORF">FJT64_008153</name>
</gene>
<comment type="caution">
    <text evidence="2">The sequence shown here is derived from an EMBL/GenBank/DDBJ whole genome shotgun (WGS) entry which is preliminary data.</text>
</comment>
<keyword evidence="1" id="KW-0732">Signal</keyword>
<reference evidence="2 3" key="1">
    <citation type="submission" date="2019-07" db="EMBL/GenBank/DDBJ databases">
        <title>Draft genome assembly of a fouling barnacle, Amphibalanus amphitrite (Darwin, 1854): The first reference genome for Thecostraca.</title>
        <authorList>
            <person name="Kim W."/>
        </authorList>
    </citation>
    <scope>NUCLEOTIDE SEQUENCE [LARGE SCALE GENOMIC DNA]</scope>
    <source>
        <strain evidence="2">SNU_AA5</strain>
        <tissue evidence="2">Soma without cirri and trophi</tissue>
    </source>
</reference>
<feature type="chain" id="PRO_5025686461" description="CUB domain-containing protein" evidence="1">
    <location>
        <begin position="18"/>
        <end position="338"/>
    </location>
</feature>
<dbReference type="PANTHER" id="PTHR33236:SF5">
    <property type="entry name" value="CUB DOMAIN-CONTAINING PROTEIN"/>
    <property type="match status" value="1"/>
</dbReference>
<proteinExistence type="predicted"/>
<evidence type="ECO:0000313" key="3">
    <source>
        <dbReference type="Proteomes" id="UP000440578"/>
    </source>
</evidence>
<protein>
    <recommendedName>
        <fullName evidence="4">CUB domain-containing protein</fullName>
    </recommendedName>
</protein>
<accession>A0A6A4VRH6</accession>
<evidence type="ECO:0008006" key="4">
    <source>
        <dbReference type="Google" id="ProtNLM"/>
    </source>
</evidence>
<dbReference type="EMBL" id="VIIS01001700">
    <property type="protein sequence ID" value="KAF0294164.1"/>
    <property type="molecule type" value="Genomic_DNA"/>
</dbReference>
<dbReference type="OrthoDB" id="6382149at2759"/>
<organism evidence="2 3">
    <name type="scientific">Amphibalanus amphitrite</name>
    <name type="common">Striped barnacle</name>
    <name type="synonym">Balanus amphitrite</name>
    <dbReference type="NCBI Taxonomy" id="1232801"/>
    <lineage>
        <taxon>Eukaryota</taxon>
        <taxon>Metazoa</taxon>
        <taxon>Ecdysozoa</taxon>
        <taxon>Arthropoda</taxon>
        <taxon>Crustacea</taxon>
        <taxon>Multicrustacea</taxon>
        <taxon>Cirripedia</taxon>
        <taxon>Thoracica</taxon>
        <taxon>Thoracicalcarea</taxon>
        <taxon>Balanomorpha</taxon>
        <taxon>Balanoidea</taxon>
        <taxon>Balanidae</taxon>
        <taxon>Amphibalaninae</taxon>
        <taxon>Amphibalanus</taxon>
    </lineage>
</organism>
<sequence length="338" mass="37261">MLILGVLLWSALLGAYSAQVESRLEQTAVANVETAAANMGTATANVTLSRSERDLSWITSWLPWRRQEPGTTTELPGVSSNDRKAKFLNIFTIVRFANEECRGDNNLNGTCVSPDECRSRGGQEAGKCANGYGVCCTMTGSCGNFTRYNNSYFESTDAGNTPNCQFTVYRDSSARICQLRLDFDTFRLAQPDNASGQCTTDAFSVSGVVNAVPVICGENSRTHMYIDVDPNSDRTVLQISTTQGSTQTTTLARDWKIKIQQIECNSTTRAYMKPYVVRVRFDDTEGQGETDNRGFSLNFIQKPCSVLGRRKRAALPWRMAPWGNGTVQGGRAAWKTVH</sequence>